<accession>A0A0E2YWF6</accession>
<dbReference type="Pfam" id="PF06067">
    <property type="entry name" value="DUF932"/>
    <property type="match status" value="1"/>
</dbReference>
<protein>
    <recommendedName>
        <fullName evidence="3">DUF945 domain-containing protein</fullName>
    </recommendedName>
</protein>
<evidence type="ECO:0000313" key="1">
    <source>
        <dbReference type="EMBL" id="KFI17778.1"/>
    </source>
</evidence>
<dbReference type="HOGENOM" id="CLU_059317_0_0_6"/>
<dbReference type="AlphaFoldDB" id="A0A0E2YWF6"/>
<dbReference type="InterPro" id="IPR026325">
    <property type="entry name" value="DUF932"/>
</dbReference>
<evidence type="ECO:0000313" key="2">
    <source>
        <dbReference type="Proteomes" id="UP000028839"/>
    </source>
</evidence>
<dbReference type="EMBL" id="JPGN01000541">
    <property type="protein sequence ID" value="KFI17778.1"/>
    <property type="molecule type" value="Genomic_DNA"/>
</dbReference>
<name>A0A0E2YWF6_9GAMM</name>
<proteinExistence type="predicted"/>
<gene>
    <name evidence="1" type="ORF">IB75_18640</name>
</gene>
<comment type="caution">
    <text evidence="1">The sequence shown here is derived from an EMBL/GenBank/DDBJ whole genome shotgun (WGS) entry which is preliminary data.</text>
</comment>
<geneLocation type="plasmid" evidence="1">
    <name>pA</name>
</geneLocation>
<dbReference type="Proteomes" id="UP000028839">
    <property type="component" value="Unassembled WGS sequence"/>
</dbReference>
<dbReference type="OrthoDB" id="4554729at2"/>
<organism evidence="1 2">
    <name type="scientific">Nitrosococcus oceani C-27</name>
    <dbReference type="NCBI Taxonomy" id="314279"/>
    <lineage>
        <taxon>Bacteria</taxon>
        <taxon>Pseudomonadati</taxon>
        <taxon>Pseudomonadota</taxon>
        <taxon>Gammaproteobacteria</taxon>
        <taxon>Chromatiales</taxon>
        <taxon>Chromatiaceae</taxon>
        <taxon>Nitrosococcus</taxon>
    </lineage>
</organism>
<sequence>MRTMTQPLSENQLRERASSVFATTAHGRVSGRYQFISTLAMIEALEREGWSPVHAEESRVRIPDRKGFSKHLLRFRRFDNELPMVGDSFPEIVLVNSHDGSCAYQLHAGLFRLVCSNGMIVADSNMGQVKRRHTGDVVREVIEGTYEIVEELPRIAARVEDFKTLELSLQEQEIFAESALRVRWREGEAPCMPQALLRPRRHEDQGNDLWATYQRVQENMLKGGIRGRSAVGRQITTRAVKSVDGNVKLNKALWFLTEQMAELKKA</sequence>
<evidence type="ECO:0008006" key="3">
    <source>
        <dbReference type="Google" id="ProtNLM"/>
    </source>
</evidence>
<reference evidence="1 2" key="1">
    <citation type="submission" date="2014-07" db="EMBL/GenBank/DDBJ databases">
        <title>Comparative analysis of Nitrosococcus oceani genome inventories of strains from Pacific and Atlantic gyres.</title>
        <authorList>
            <person name="Lim C.K."/>
            <person name="Wang L."/>
            <person name="Sayavedra-Soto L.A."/>
            <person name="Klotz M.G."/>
        </authorList>
    </citation>
    <scope>NUCLEOTIDE SEQUENCE [LARGE SCALE GENOMIC DNA]</scope>
    <source>
        <strain evidence="1 2">C-27</strain>
        <plasmid evidence="1">pA</plasmid>
    </source>
</reference>
<keyword evidence="1" id="KW-0614">Plasmid</keyword>